<dbReference type="Proteomes" id="UP001596103">
    <property type="component" value="Unassembled WGS sequence"/>
</dbReference>
<gene>
    <name evidence="1" type="ORF">ACFPTO_11350</name>
</gene>
<evidence type="ECO:0008006" key="3">
    <source>
        <dbReference type="Google" id="ProtNLM"/>
    </source>
</evidence>
<evidence type="ECO:0000313" key="2">
    <source>
        <dbReference type="Proteomes" id="UP001596103"/>
    </source>
</evidence>
<comment type="caution">
    <text evidence="1">The sequence shown here is derived from an EMBL/GenBank/DDBJ whole genome shotgun (WGS) entry which is preliminary data.</text>
</comment>
<keyword evidence="2" id="KW-1185">Reference proteome</keyword>
<proteinExistence type="predicted"/>
<dbReference type="RefSeq" id="WP_377711452.1">
    <property type="nucleotide sequence ID" value="NZ_JBHSMP010000013.1"/>
</dbReference>
<dbReference type="EMBL" id="JBHSMP010000013">
    <property type="protein sequence ID" value="MFC5429391.1"/>
    <property type="molecule type" value="Genomic_DNA"/>
</dbReference>
<dbReference type="CDD" id="cd12914">
    <property type="entry name" value="PDC1_DGC_like"/>
    <property type="match status" value="1"/>
</dbReference>
<dbReference type="Gene3D" id="3.30.450.20">
    <property type="entry name" value="PAS domain"/>
    <property type="match status" value="2"/>
</dbReference>
<reference evidence="2" key="1">
    <citation type="journal article" date="2019" name="Int. J. Syst. Evol. Microbiol.">
        <title>The Global Catalogue of Microorganisms (GCM) 10K type strain sequencing project: providing services to taxonomists for standard genome sequencing and annotation.</title>
        <authorList>
            <consortium name="The Broad Institute Genomics Platform"/>
            <consortium name="The Broad Institute Genome Sequencing Center for Infectious Disease"/>
            <person name="Wu L."/>
            <person name="Ma J."/>
        </authorList>
    </citation>
    <scope>NUCLEOTIDE SEQUENCE [LARGE SCALE GENOMIC DNA]</scope>
    <source>
        <strain evidence="2">CCUG 56042</strain>
    </source>
</reference>
<name>A0ABW0J8J2_9BURK</name>
<protein>
    <recommendedName>
        <fullName evidence="3">GGDEF domain-containing protein</fullName>
    </recommendedName>
</protein>
<sequence length="224" mass="24688">MLTRRPTLVLIAAIALAAFVRLITALVMQQMRRDALAQARAAAYNIALLFERDTERNLKLYDLSLQAVIDGLDDLRVAALPIEIRQSVLFDRAAMTKNLGVLLVADAAGDVYYDSRTHMQRNLNIAACDYFEAQRSSPHTGLFVSHPFVPGNGPLETSIAMSRRRSNPDGSFSGAVVVTMRLEYFRQLFSGVDIGTDGVLVITLTDGTLLMRRPYDPKLVGTSV</sequence>
<organism evidence="1 2">
    <name type="scientific">Paraburkholderia denitrificans</name>
    <dbReference type="NCBI Taxonomy" id="694025"/>
    <lineage>
        <taxon>Bacteria</taxon>
        <taxon>Pseudomonadati</taxon>
        <taxon>Pseudomonadota</taxon>
        <taxon>Betaproteobacteria</taxon>
        <taxon>Burkholderiales</taxon>
        <taxon>Burkholderiaceae</taxon>
        <taxon>Paraburkholderia</taxon>
    </lineage>
</organism>
<evidence type="ECO:0000313" key="1">
    <source>
        <dbReference type="EMBL" id="MFC5429391.1"/>
    </source>
</evidence>
<accession>A0ABW0J8J2</accession>